<dbReference type="Gene3D" id="3.40.50.970">
    <property type="match status" value="1"/>
</dbReference>
<gene>
    <name evidence="3" type="ORF">SAMN06269117_10110</name>
</gene>
<name>A0A521AAG7_9BACT</name>
<dbReference type="Pfam" id="PF02775">
    <property type="entry name" value="TPP_enzyme_C"/>
    <property type="match status" value="1"/>
</dbReference>
<evidence type="ECO:0000313" key="4">
    <source>
        <dbReference type="Proteomes" id="UP000317315"/>
    </source>
</evidence>
<dbReference type="InterPro" id="IPR029061">
    <property type="entry name" value="THDP-binding"/>
</dbReference>
<organism evidence="3 4">
    <name type="scientific">Balnearium lithotrophicum</name>
    <dbReference type="NCBI Taxonomy" id="223788"/>
    <lineage>
        <taxon>Bacteria</taxon>
        <taxon>Pseudomonadati</taxon>
        <taxon>Aquificota</taxon>
        <taxon>Aquificia</taxon>
        <taxon>Desulfurobacteriales</taxon>
        <taxon>Desulfurobacteriaceae</taxon>
        <taxon>Balnearium</taxon>
    </lineage>
</organism>
<dbReference type="GO" id="GO:0045333">
    <property type="term" value="P:cellular respiration"/>
    <property type="evidence" value="ECO:0007669"/>
    <property type="project" value="UniProtKB-ARBA"/>
</dbReference>
<protein>
    <submittedName>
        <fullName evidence="3">2-oxoglutarate ferredoxin oxidoreductase subunit beta</fullName>
    </submittedName>
</protein>
<dbReference type="CDD" id="cd03375">
    <property type="entry name" value="TPP_OGFOR"/>
    <property type="match status" value="1"/>
</dbReference>
<dbReference type="Proteomes" id="UP000317315">
    <property type="component" value="Unassembled WGS sequence"/>
</dbReference>
<dbReference type="AlphaFoldDB" id="A0A521AAG7"/>
<dbReference type="InterPro" id="IPR051457">
    <property type="entry name" value="2-oxoacid:Fd_oxidoreductase"/>
</dbReference>
<reference evidence="3 4" key="1">
    <citation type="submission" date="2017-05" db="EMBL/GenBank/DDBJ databases">
        <authorList>
            <person name="Varghese N."/>
            <person name="Submissions S."/>
        </authorList>
    </citation>
    <scope>NUCLEOTIDE SEQUENCE [LARGE SCALE GENOMIC DNA]</scope>
    <source>
        <strain evidence="3 4">DSM 16304</strain>
    </source>
</reference>
<dbReference type="InterPro" id="IPR011766">
    <property type="entry name" value="TPP_enzyme_TPP-bd"/>
</dbReference>
<dbReference type="GO" id="GO:0030976">
    <property type="term" value="F:thiamine pyrophosphate binding"/>
    <property type="evidence" value="ECO:0007669"/>
    <property type="project" value="InterPro"/>
</dbReference>
<evidence type="ECO:0000256" key="1">
    <source>
        <dbReference type="ARBA" id="ARBA00023002"/>
    </source>
</evidence>
<dbReference type="EMBL" id="FXTM01000001">
    <property type="protein sequence ID" value="SMO31793.1"/>
    <property type="molecule type" value="Genomic_DNA"/>
</dbReference>
<dbReference type="PANTHER" id="PTHR48084">
    <property type="entry name" value="2-OXOGLUTARATE OXIDOREDUCTASE SUBUNIT KORB-RELATED"/>
    <property type="match status" value="1"/>
</dbReference>
<dbReference type="SUPFAM" id="SSF52518">
    <property type="entry name" value="Thiamin diphosphate-binding fold (THDP-binding)"/>
    <property type="match status" value="1"/>
</dbReference>
<evidence type="ECO:0000259" key="2">
    <source>
        <dbReference type="Pfam" id="PF02775"/>
    </source>
</evidence>
<feature type="domain" description="Thiamine pyrophosphate enzyme TPP-binding" evidence="2">
    <location>
        <begin position="61"/>
        <end position="208"/>
    </location>
</feature>
<keyword evidence="1" id="KW-0560">Oxidoreductase</keyword>
<dbReference type="PANTHER" id="PTHR48084:SF1">
    <property type="entry name" value="2-OXOGLUTARATE SYNTHASE SUBUNIT KORB"/>
    <property type="match status" value="1"/>
</dbReference>
<accession>A0A521AAG7</accession>
<sequence>MAVSFEKIIEKKESYFKYLRLDKLPTIWCPGCGIGQALKATCMALYDLGIDNDQVSMVSGIGCSSRTPGYFDGFTLHTTHGRALAFATGLKLYKPELTTIVFTGDGDCFAIGGNHFIHAARRNIDITVVMINNWIYGMTHGQVSPTTPTGAQTTTTPGGNYEPNFDVAELAKAAGATYVARGTAYHVTELKKLIQDGIKHKGFSFIEVLSPCTIIYGRKNRMTFEEMYMWLKENTIPLKAWEKLPEEKRAGKLPRGVLYHDDSRPEYTEVYWNRVKQLSGGEK</sequence>
<evidence type="ECO:0000313" key="3">
    <source>
        <dbReference type="EMBL" id="SMO31793.1"/>
    </source>
</evidence>
<proteinExistence type="predicted"/>
<dbReference type="OrthoDB" id="9775140at2"/>
<dbReference type="GO" id="GO:0044281">
    <property type="term" value="P:small molecule metabolic process"/>
    <property type="evidence" value="ECO:0007669"/>
    <property type="project" value="UniProtKB-ARBA"/>
</dbReference>
<keyword evidence="4" id="KW-1185">Reference proteome</keyword>
<dbReference type="RefSeq" id="WP_142933280.1">
    <property type="nucleotide sequence ID" value="NZ_FXTM01000001.1"/>
</dbReference>
<dbReference type="GO" id="GO:0016625">
    <property type="term" value="F:oxidoreductase activity, acting on the aldehyde or oxo group of donors, iron-sulfur protein as acceptor"/>
    <property type="evidence" value="ECO:0007669"/>
    <property type="project" value="UniProtKB-ARBA"/>
</dbReference>